<dbReference type="PRINTS" id="PR01483">
    <property type="entry name" value="FASYNTHASE"/>
</dbReference>
<dbReference type="InterPro" id="IPR003965">
    <property type="entry name" value="Fatty_acid_synthase"/>
</dbReference>
<gene>
    <name evidence="3" type="ORF">HMPREF0682_1616</name>
</gene>
<feature type="domain" description="MaoC-like" evidence="2">
    <location>
        <begin position="19"/>
        <end position="114"/>
    </location>
</feature>
<comment type="caution">
    <text evidence="3">The sequence shown here is derived from an EMBL/GenBank/DDBJ whole genome shotgun (WGS) entry which is preliminary data.</text>
</comment>
<evidence type="ECO:0000256" key="1">
    <source>
        <dbReference type="ARBA" id="ARBA00005254"/>
    </source>
</evidence>
<organism evidence="3 4">
    <name type="scientific">Propionibacterium acidifaciens F0233</name>
    <dbReference type="NCBI Taxonomy" id="553198"/>
    <lineage>
        <taxon>Bacteria</taxon>
        <taxon>Bacillati</taxon>
        <taxon>Actinomycetota</taxon>
        <taxon>Actinomycetes</taxon>
        <taxon>Propionibacteriales</taxon>
        <taxon>Propionibacteriaceae</taxon>
        <taxon>Propionibacterium</taxon>
    </lineage>
</organism>
<dbReference type="PANTHER" id="PTHR43841">
    <property type="entry name" value="3-HYDROXYACYL-THIOESTER DEHYDRATASE HTDX-RELATED"/>
    <property type="match status" value="1"/>
</dbReference>
<protein>
    <submittedName>
        <fullName evidence="3">MaoC-like protein</fullName>
    </submittedName>
</protein>
<dbReference type="RefSeq" id="WP_021798258.1">
    <property type="nucleotide sequence ID" value="NZ_ACVN02000244.1"/>
</dbReference>
<reference evidence="3" key="1">
    <citation type="submission" date="2013-08" db="EMBL/GenBank/DDBJ databases">
        <authorList>
            <person name="Durkin A.S."/>
            <person name="Haft D.R."/>
            <person name="McCorrison J."/>
            <person name="Torralba M."/>
            <person name="Gillis M."/>
            <person name="Haft D.H."/>
            <person name="Methe B."/>
            <person name="Sutton G."/>
            <person name="Nelson K.E."/>
        </authorList>
    </citation>
    <scope>NUCLEOTIDE SEQUENCE [LARGE SCALE GENOMIC DNA]</scope>
    <source>
        <strain evidence="3">F0233</strain>
    </source>
</reference>
<accession>U2RQJ0</accession>
<dbReference type="GO" id="GO:0005835">
    <property type="term" value="C:fatty acid synthase complex"/>
    <property type="evidence" value="ECO:0007669"/>
    <property type="project" value="InterPro"/>
</dbReference>
<evidence type="ECO:0000313" key="3">
    <source>
        <dbReference type="EMBL" id="ERK52957.1"/>
    </source>
</evidence>
<dbReference type="Pfam" id="PF01575">
    <property type="entry name" value="MaoC_dehydratas"/>
    <property type="match status" value="1"/>
</dbReference>
<comment type="similarity">
    <text evidence="1">Belongs to the enoyl-CoA hydratase/isomerase family.</text>
</comment>
<dbReference type="Proteomes" id="UP000017052">
    <property type="component" value="Unassembled WGS sequence"/>
</dbReference>
<name>U2RQJ0_9ACTN</name>
<evidence type="ECO:0000259" key="2">
    <source>
        <dbReference type="Pfam" id="PF01575"/>
    </source>
</evidence>
<dbReference type="Gene3D" id="3.10.129.10">
    <property type="entry name" value="Hotdog Thioesterase"/>
    <property type="match status" value="1"/>
</dbReference>
<keyword evidence="4" id="KW-1185">Reference proteome</keyword>
<dbReference type="InterPro" id="IPR002539">
    <property type="entry name" value="MaoC-like_dom"/>
</dbReference>
<dbReference type="GeneID" id="95360425"/>
<dbReference type="AlphaFoldDB" id="U2RQJ0"/>
<dbReference type="GO" id="GO:0004312">
    <property type="term" value="F:fatty acid synthase activity"/>
    <property type="evidence" value="ECO:0007669"/>
    <property type="project" value="InterPro"/>
</dbReference>
<sequence>MSAFDPAAVAVGDELPPLDLRATRAAAVRYAGASTDFNPIHWSDRMARGLGLDGVIIHGMWTMGAALRIVTDWCADPARLVGYSVRFTGPVPLPDDDEGTLVRVTAKVTGIDDGIATVLIDARVPADSEDGRPVKVLGAARARVRLGEPA</sequence>
<dbReference type="SUPFAM" id="SSF54637">
    <property type="entry name" value="Thioesterase/thiol ester dehydrase-isomerase"/>
    <property type="match status" value="1"/>
</dbReference>
<evidence type="ECO:0000313" key="4">
    <source>
        <dbReference type="Proteomes" id="UP000017052"/>
    </source>
</evidence>
<dbReference type="GO" id="GO:0006633">
    <property type="term" value="P:fatty acid biosynthetic process"/>
    <property type="evidence" value="ECO:0007669"/>
    <property type="project" value="InterPro"/>
</dbReference>
<dbReference type="EMBL" id="ACVN02000244">
    <property type="protein sequence ID" value="ERK52957.1"/>
    <property type="molecule type" value="Genomic_DNA"/>
</dbReference>
<dbReference type="InterPro" id="IPR029069">
    <property type="entry name" value="HotDog_dom_sf"/>
</dbReference>
<dbReference type="OrthoDB" id="9800237at2"/>
<dbReference type="PANTHER" id="PTHR43841:SF3">
    <property type="entry name" value="(3R)-HYDROXYACYL-ACP DEHYDRATASE SUBUNIT HADB"/>
    <property type="match status" value="1"/>
</dbReference>
<proteinExistence type="inferred from homology"/>